<keyword evidence="3" id="KW-0227">DNA damage</keyword>
<dbReference type="InterPro" id="IPR052093">
    <property type="entry name" value="HR_Repair_Mediator"/>
</dbReference>
<dbReference type="EMBL" id="AMCV02000009">
    <property type="protein sequence ID" value="TDZ22704.1"/>
    <property type="molecule type" value="Genomic_DNA"/>
</dbReference>
<feature type="domain" description="RecA family profile 1" evidence="8">
    <location>
        <begin position="39"/>
        <end position="240"/>
    </location>
</feature>
<protein>
    <submittedName>
        <fullName evidence="9">DNA repair protein rhp55</fullName>
    </submittedName>
</protein>
<dbReference type="AlphaFoldDB" id="A0A484FYV5"/>
<dbReference type="GO" id="GO:0000400">
    <property type="term" value="F:four-way junction DNA binding"/>
    <property type="evidence" value="ECO:0007669"/>
    <property type="project" value="TreeGrafter"/>
</dbReference>
<keyword evidence="6" id="KW-0539">Nucleus</keyword>
<keyword evidence="10" id="KW-1185">Reference proteome</keyword>
<dbReference type="GO" id="GO:0005657">
    <property type="term" value="C:replication fork"/>
    <property type="evidence" value="ECO:0007669"/>
    <property type="project" value="TreeGrafter"/>
</dbReference>
<dbReference type="GO" id="GO:0005524">
    <property type="term" value="F:ATP binding"/>
    <property type="evidence" value="ECO:0007669"/>
    <property type="project" value="UniProtKB-KW"/>
</dbReference>
<keyword evidence="5" id="KW-0234">DNA repair</keyword>
<evidence type="ECO:0000256" key="4">
    <source>
        <dbReference type="ARBA" id="ARBA00022840"/>
    </source>
</evidence>
<reference evidence="10" key="1">
    <citation type="journal article" date="2013" name="New Phytol.">
        <title>Comparative genomic and transcriptomic analyses reveal the hemibiotrophic stage shift of Colletotrichum fungi.</title>
        <authorList>
            <person name="Gan P."/>
            <person name="Ikeda K."/>
            <person name="Irieda H."/>
            <person name="Narusaka M."/>
            <person name="O'Connell R.J."/>
            <person name="Narusaka Y."/>
            <person name="Takano Y."/>
            <person name="Kubo Y."/>
            <person name="Shirasu K."/>
        </authorList>
    </citation>
    <scope>NUCLEOTIDE SEQUENCE [LARGE SCALE GENOMIC DNA]</scope>
    <source>
        <strain evidence="10">104-T / ATCC 96160 / CBS 514.97 / LARS 414 / MAFF 240422</strain>
    </source>
</reference>
<dbReference type="STRING" id="1213857.A0A484FYV5"/>
<proteinExistence type="predicted"/>
<dbReference type="GO" id="GO:0007131">
    <property type="term" value="P:reciprocal meiotic recombination"/>
    <property type="evidence" value="ECO:0007669"/>
    <property type="project" value="TreeGrafter"/>
</dbReference>
<sequence>MESYRATHGEDIASFDLPSTHRLPTVSAAQALEALNEDHSRQISTGLETLDELLASSLGAVDAVDRKQLGGVQRGQVTEVWGPPGSGKTALGIQLVANAVSEGHSAVWIDCAYAVCGKRFAAVLEATEVSRTSSKDGQAAQVSRERLTHYTCPTLPHLVALLGRPAASTVPSGAAVVIIDALSSLVNHAFPKTVDGRKAPPSGKGPSTAAKRLQALQYIVSALGKLAATKNCAVVVLTQCATKMQSERGPTLIPSINAGVWEQGISTRLVLFRDWVWRDGSPLTACIASVQKLDGKAGPDTVHNASAFTVEAAGLVGVHYDIGQPSVLLSTTPRAKRKLAEAGLEVPDSDEEGEEYGWEQEDDAALPGMPPQWQGSEDLLLGTQGRSDDEGSGGSEDDGGGGGGDNDHSDNDNGTEKVGADTGSGRDDDEEAETRTPRHTASKAL</sequence>
<feature type="region of interest" description="Disordered" evidence="7">
    <location>
        <begin position="340"/>
        <end position="445"/>
    </location>
</feature>
<feature type="compositionally biased region" description="Acidic residues" evidence="7">
    <location>
        <begin position="347"/>
        <end position="364"/>
    </location>
</feature>
<dbReference type="Gene3D" id="3.40.50.300">
    <property type="entry name" value="P-loop containing nucleotide triphosphate hydrolases"/>
    <property type="match status" value="1"/>
</dbReference>
<dbReference type="InterPro" id="IPR027417">
    <property type="entry name" value="P-loop_NTPase"/>
</dbReference>
<dbReference type="Proteomes" id="UP000014480">
    <property type="component" value="Unassembled WGS sequence"/>
</dbReference>
<dbReference type="PANTHER" id="PTHR46239">
    <property type="entry name" value="DNA REPAIR PROTEIN RAD51 HOMOLOG 3 RAD51C"/>
    <property type="match status" value="1"/>
</dbReference>
<comment type="caution">
    <text evidence="9">The sequence shown here is derived from an EMBL/GenBank/DDBJ whole genome shotgun (WGS) entry which is preliminary data.</text>
</comment>
<dbReference type="Pfam" id="PF00154">
    <property type="entry name" value="RecA_N"/>
    <property type="match status" value="1"/>
</dbReference>
<reference evidence="10" key="2">
    <citation type="journal article" date="2019" name="Mol. Plant Microbe Interact.">
        <title>Genome sequence resources for four phytopathogenic fungi from the Colletotrichum orbiculare species complex.</title>
        <authorList>
            <person name="Gan P."/>
            <person name="Tsushima A."/>
            <person name="Narusaka M."/>
            <person name="Narusaka Y."/>
            <person name="Takano Y."/>
            <person name="Kubo Y."/>
            <person name="Shirasu K."/>
        </authorList>
    </citation>
    <scope>GENOME REANNOTATION</scope>
    <source>
        <strain evidence="10">104-T / ATCC 96160 / CBS 514.97 / LARS 414 / MAFF 240422</strain>
    </source>
</reference>
<gene>
    <name evidence="9" type="primary">rhp55</name>
    <name evidence="9" type="ORF">Cob_v004191</name>
</gene>
<dbReference type="GO" id="GO:0033063">
    <property type="term" value="C:Rad51B-Rad51C-Rad51D-XRCC2 complex"/>
    <property type="evidence" value="ECO:0007669"/>
    <property type="project" value="TreeGrafter"/>
</dbReference>
<evidence type="ECO:0000313" key="10">
    <source>
        <dbReference type="Proteomes" id="UP000014480"/>
    </source>
</evidence>
<keyword evidence="4" id="KW-0067">ATP-binding</keyword>
<organism evidence="9 10">
    <name type="scientific">Colletotrichum orbiculare (strain 104-T / ATCC 96160 / CBS 514.97 / LARS 414 / MAFF 240422)</name>
    <name type="common">Cucumber anthracnose fungus</name>
    <name type="synonym">Colletotrichum lagenarium</name>
    <dbReference type="NCBI Taxonomy" id="1213857"/>
    <lineage>
        <taxon>Eukaryota</taxon>
        <taxon>Fungi</taxon>
        <taxon>Dikarya</taxon>
        <taxon>Ascomycota</taxon>
        <taxon>Pezizomycotina</taxon>
        <taxon>Sordariomycetes</taxon>
        <taxon>Hypocreomycetidae</taxon>
        <taxon>Glomerellales</taxon>
        <taxon>Glomerellaceae</taxon>
        <taxon>Colletotrichum</taxon>
        <taxon>Colletotrichum orbiculare species complex</taxon>
    </lineage>
</organism>
<dbReference type="PANTHER" id="PTHR46239:SF1">
    <property type="entry name" value="DNA REPAIR PROTEIN RAD51 HOMOLOG 3"/>
    <property type="match status" value="1"/>
</dbReference>
<evidence type="ECO:0000256" key="3">
    <source>
        <dbReference type="ARBA" id="ARBA00022763"/>
    </source>
</evidence>
<dbReference type="GO" id="GO:0033065">
    <property type="term" value="C:Rad51C-XRCC3 complex"/>
    <property type="evidence" value="ECO:0007669"/>
    <property type="project" value="TreeGrafter"/>
</dbReference>
<evidence type="ECO:0000256" key="5">
    <source>
        <dbReference type="ARBA" id="ARBA00023204"/>
    </source>
</evidence>
<comment type="subcellular location">
    <subcellularLocation>
        <location evidence="1">Nucleus</location>
    </subcellularLocation>
</comment>
<dbReference type="GO" id="GO:0000707">
    <property type="term" value="P:meiotic DNA recombinase assembly"/>
    <property type="evidence" value="ECO:0007669"/>
    <property type="project" value="TreeGrafter"/>
</dbReference>
<dbReference type="OrthoDB" id="5957327at2759"/>
<evidence type="ECO:0000259" key="8">
    <source>
        <dbReference type="PROSITE" id="PS50162"/>
    </source>
</evidence>
<dbReference type="InterPro" id="IPR020588">
    <property type="entry name" value="RecA_ATP-bd"/>
</dbReference>
<evidence type="ECO:0000256" key="7">
    <source>
        <dbReference type="SAM" id="MobiDB-lite"/>
    </source>
</evidence>
<evidence type="ECO:0000256" key="1">
    <source>
        <dbReference type="ARBA" id="ARBA00004123"/>
    </source>
</evidence>
<name>A0A484FYV5_COLOR</name>
<accession>A0A484FYV5</accession>
<dbReference type="SUPFAM" id="SSF52540">
    <property type="entry name" value="P-loop containing nucleoside triphosphate hydrolases"/>
    <property type="match status" value="1"/>
</dbReference>
<evidence type="ECO:0000256" key="6">
    <source>
        <dbReference type="ARBA" id="ARBA00023242"/>
    </source>
</evidence>
<dbReference type="CDD" id="cd01393">
    <property type="entry name" value="RecA-like"/>
    <property type="match status" value="1"/>
</dbReference>
<evidence type="ECO:0000256" key="2">
    <source>
        <dbReference type="ARBA" id="ARBA00022741"/>
    </source>
</evidence>
<dbReference type="GO" id="GO:0008821">
    <property type="term" value="F:crossover junction DNA endonuclease activity"/>
    <property type="evidence" value="ECO:0007669"/>
    <property type="project" value="TreeGrafter"/>
</dbReference>
<dbReference type="InterPro" id="IPR049428">
    <property type="entry name" value="RecA-like_N"/>
</dbReference>
<dbReference type="PROSITE" id="PS50162">
    <property type="entry name" value="RECA_2"/>
    <property type="match status" value="1"/>
</dbReference>
<keyword evidence="2" id="KW-0547">Nucleotide-binding</keyword>
<evidence type="ECO:0000313" key="9">
    <source>
        <dbReference type="EMBL" id="TDZ22704.1"/>
    </source>
</evidence>
<feature type="compositionally biased region" description="Basic and acidic residues" evidence="7">
    <location>
        <begin position="405"/>
        <end position="419"/>
    </location>
</feature>
<dbReference type="GO" id="GO:0140664">
    <property type="term" value="F:ATP-dependent DNA damage sensor activity"/>
    <property type="evidence" value="ECO:0007669"/>
    <property type="project" value="InterPro"/>
</dbReference>